<evidence type="ECO:0000256" key="9">
    <source>
        <dbReference type="ARBA" id="ARBA00022723"/>
    </source>
</evidence>
<dbReference type="Gene3D" id="3.40.630.10">
    <property type="entry name" value="Zn peptidases"/>
    <property type="match status" value="1"/>
</dbReference>
<evidence type="ECO:0000256" key="19">
    <source>
        <dbReference type="ARBA" id="ARBA00025833"/>
    </source>
</evidence>
<dbReference type="Pfam" id="PF04389">
    <property type="entry name" value="Peptidase_M28"/>
    <property type="match status" value="1"/>
</dbReference>
<proteinExistence type="predicted"/>
<evidence type="ECO:0000256" key="20">
    <source>
        <dbReference type="ARBA" id="ARBA00033328"/>
    </source>
</evidence>
<evidence type="ECO:0000259" key="22">
    <source>
        <dbReference type="Pfam" id="PF04389"/>
    </source>
</evidence>
<keyword evidence="12" id="KW-0256">Endoplasmic reticulum</keyword>
<comment type="subcellular location">
    <subcellularLocation>
        <location evidence="1">Endoplasmic reticulum</location>
    </subcellularLocation>
    <subcellularLocation>
        <location evidence="3">Golgi apparatus</location>
    </subcellularLocation>
    <subcellularLocation>
        <location evidence="2">Lysosome</location>
    </subcellularLocation>
    <subcellularLocation>
        <location evidence="4">Secreted</location>
    </subcellularLocation>
</comment>
<keyword evidence="15" id="KW-0482">Metalloprotease</keyword>
<keyword evidence="10 21" id="KW-0732">Signal</keyword>
<dbReference type="Gene3D" id="3.50.30.30">
    <property type="match status" value="1"/>
</dbReference>
<evidence type="ECO:0000256" key="21">
    <source>
        <dbReference type="SAM" id="SignalP"/>
    </source>
</evidence>
<comment type="subunit">
    <text evidence="19">Homodimer. The monomeric form is inactive while the homodimer is active.</text>
</comment>
<keyword evidence="13" id="KW-0862">Zinc</keyword>
<gene>
    <name evidence="23" type="ORF">ACFS6H_15795</name>
</gene>
<dbReference type="InterPro" id="IPR039866">
    <property type="entry name" value="CPQ"/>
</dbReference>
<dbReference type="Proteomes" id="UP001597511">
    <property type="component" value="Unassembled WGS sequence"/>
</dbReference>
<dbReference type="CDD" id="cd08015">
    <property type="entry name" value="M28_like"/>
    <property type="match status" value="1"/>
</dbReference>
<keyword evidence="9" id="KW-0479">Metal-binding</keyword>
<evidence type="ECO:0000313" key="23">
    <source>
        <dbReference type="EMBL" id="MFD2921188.1"/>
    </source>
</evidence>
<keyword evidence="16" id="KW-0865">Zymogen</keyword>
<evidence type="ECO:0000256" key="14">
    <source>
        <dbReference type="ARBA" id="ARBA00023034"/>
    </source>
</evidence>
<keyword evidence="7" id="KW-0121">Carboxypeptidase</keyword>
<evidence type="ECO:0000256" key="15">
    <source>
        <dbReference type="ARBA" id="ARBA00023049"/>
    </source>
</evidence>
<accession>A0ABW6ABS0</accession>
<keyword evidence="18" id="KW-0458">Lysosome</keyword>
<keyword evidence="14" id="KW-0333">Golgi apparatus</keyword>
<evidence type="ECO:0000256" key="13">
    <source>
        <dbReference type="ARBA" id="ARBA00022833"/>
    </source>
</evidence>
<keyword evidence="6" id="KW-0964">Secreted</keyword>
<name>A0ABW6ABS0_9BACT</name>
<comment type="caution">
    <text evidence="23">The sequence shown here is derived from an EMBL/GenBank/DDBJ whole genome shotgun (WGS) entry which is preliminary data.</text>
</comment>
<evidence type="ECO:0000256" key="11">
    <source>
        <dbReference type="ARBA" id="ARBA00022801"/>
    </source>
</evidence>
<evidence type="ECO:0000256" key="12">
    <source>
        <dbReference type="ARBA" id="ARBA00022824"/>
    </source>
</evidence>
<keyword evidence="24" id="KW-1185">Reference proteome</keyword>
<feature type="signal peptide" evidence="21">
    <location>
        <begin position="1"/>
        <end position="19"/>
    </location>
</feature>
<keyword evidence="17" id="KW-0325">Glycoprotein</keyword>
<dbReference type="PANTHER" id="PTHR12053">
    <property type="entry name" value="PROTEASE FAMILY M28 PLASMA GLUTAMATE CARBOXYPEPTIDASE-RELATED"/>
    <property type="match status" value="1"/>
</dbReference>
<evidence type="ECO:0000256" key="2">
    <source>
        <dbReference type="ARBA" id="ARBA00004371"/>
    </source>
</evidence>
<evidence type="ECO:0000256" key="8">
    <source>
        <dbReference type="ARBA" id="ARBA00022670"/>
    </source>
</evidence>
<evidence type="ECO:0000256" key="6">
    <source>
        <dbReference type="ARBA" id="ARBA00022525"/>
    </source>
</evidence>
<evidence type="ECO:0000256" key="7">
    <source>
        <dbReference type="ARBA" id="ARBA00022645"/>
    </source>
</evidence>
<evidence type="ECO:0000256" key="10">
    <source>
        <dbReference type="ARBA" id="ARBA00022729"/>
    </source>
</evidence>
<organism evidence="23 24">
    <name type="scientific">Terrimonas rubra</name>
    <dbReference type="NCBI Taxonomy" id="1035890"/>
    <lineage>
        <taxon>Bacteria</taxon>
        <taxon>Pseudomonadati</taxon>
        <taxon>Bacteroidota</taxon>
        <taxon>Chitinophagia</taxon>
        <taxon>Chitinophagales</taxon>
        <taxon>Chitinophagaceae</taxon>
        <taxon>Terrimonas</taxon>
    </lineage>
</organism>
<keyword evidence="11" id="KW-0378">Hydrolase</keyword>
<evidence type="ECO:0000256" key="1">
    <source>
        <dbReference type="ARBA" id="ARBA00004240"/>
    </source>
</evidence>
<protein>
    <recommendedName>
        <fullName evidence="5">Carboxypeptidase Q</fullName>
    </recommendedName>
    <alternativeName>
        <fullName evidence="20">Plasma glutamate carboxypeptidase</fullName>
    </alternativeName>
</protein>
<dbReference type="PANTHER" id="PTHR12053:SF3">
    <property type="entry name" value="CARBOXYPEPTIDASE Q"/>
    <property type="match status" value="1"/>
</dbReference>
<evidence type="ECO:0000256" key="16">
    <source>
        <dbReference type="ARBA" id="ARBA00023145"/>
    </source>
</evidence>
<evidence type="ECO:0000256" key="4">
    <source>
        <dbReference type="ARBA" id="ARBA00004613"/>
    </source>
</evidence>
<evidence type="ECO:0000313" key="24">
    <source>
        <dbReference type="Proteomes" id="UP001597511"/>
    </source>
</evidence>
<evidence type="ECO:0000256" key="5">
    <source>
        <dbReference type="ARBA" id="ARBA00014116"/>
    </source>
</evidence>
<dbReference type="RefSeq" id="WP_386101009.1">
    <property type="nucleotide sequence ID" value="NZ_JBHUOZ010000003.1"/>
</dbReference>
<feature type="domain" description="Peptidase M28" evidence="22">
    <location>
        <begin position="300"/>
        <end position="501"/>
    </location>
</feature>
<keyword evidence="8" id="KW-0645">Protease</keyword>
<evidence type="ECO:0000256" key="17">
    <source>
        <dbReference type="ARBA" id="ARBA00023180"/>
    </source>
</evidence>
<feature type="chain" id="PRO_5045537405" description="Carboxypeptidase Q" evidence="21">
    <location>
        <begin position="20"/>
        <end position="528"/>
    </location>
</feature>
<evidence type="ECO:0000256" key="18">
    <source>
        <dbReference type="ARBA" id="ARBA00023228"/>
    </source>
</evidence>
<dbReference type="EMBL" id="JBHUOZ010000003">
    <property type="protein sequence ID" value="MFD2921188.1"/>
    <property type="molecule type" value="Genomic_DNA"/>
</dbReference>
<sequence>MKRVFVSCFLLIAAFTTHAQEKVDQAMVSKIKKEGFDNSKVMDIAFHLTDANGPRLSGSPGLLKASNWAKNEMAKWGLTNAALEPWGEFGKGWELQKSYVAMTAPYYKPLIAYPKTWTKGSNGLKNAPILLIKAKDSVELAAYKGQFKGKAILVYRTDTLVPTYKADASRYTDEELDKLAAYQLPQPSQAPADTAELRRRREAMQRRGAGGPNLANLIKDFATKEGAVAILSVSPRGHEGTLFVQGGGSYAPEAPENPLDIMLAFEDYMTFCRLANAGIPVSLDVDVKTAFQTRDTKGYNVVAEIKGTDPKLKDEIVMLGGHIDSWQSSTGATDNAAGCAVMMEAVRILKTLGVQPRRTIRIALWSGEEQGLLGSRNYVKNHFADPATMKLLPDHEKVSAYFNIDNGTGKIRGIYTQGNEKVKDIFSAWLAPFHDLGAKTVTLSNTGGTDHQSFDAVGIPGFQFIQDAIEYNTRTHHTNMDSYDHLQADDLKQISVIVASFVYHTAMRDEKLPRKELPQARGAGGGRF</sequence>
<evidence type="ECO:0000256" key="3">
    <source>
        <dbReference type="ARBA" id="ARBA00004555"/>
    </source>
</evidence>
<dbReference type="SUPFAM" id="SSF53187">
    <property type="entry name" value="Zn-dependent exopeptidases"/>
    <property type="match status" value="1"/>
</dbReference>
<dbReference type="InterPro" id="IPR007484">
    <property type="entry name" value="Peptidase_M28"/>
</dbReference>
<reference evidence="24" key="1">
    <citation type="journal article" date="2019" name="Int. J. Syst. Evol. Microbiol.">
        <title>The Global Catalogue of Microorganisms (GCM) 10K type strain sequencing project: providing services to taxonomists for standard genome sequencing and annotation.</title>
        <authorList>
            <consortium name="The Broad Institute Genomics Platform"/>
            <consortium name="The Broad Institute Genome Sequencing Center for Infectious Disease"/>
            <person name="Wu L."/>
            <person name="Ma J."/>
        </authorList>
    </citation>
    <scope>NUCLEOTIDE SEQUENCE [LARGE SCALE GENOMIC DNA]</scope>
    <source>
        <strain evidence="24">KCTC 23299</strain>
    </source>
</reference>